<gene>
    <name evidence="9" type="ORF">SAMN05192558_103450</name>
</gene>
<dbReference type="InterPro" id="IPR050171">
    <property type="entry name" value="MFS_Transporters"/>
</dbReference>
<dbReference type="Proteomes" id="UP000199651">
    <property type="component" value="Unassembled WGS sequence"/>
</dbReference>
<dbReference type="EMBL" id="FNJB01000003">
    <property type="protein sequence ID" value="SDO54280.1"/>
    <property type="molecule type" value="Genomic_DNA"/>
</dbReference>
<evidence type="ECO:0000256" key="3">
    <source>
        <dbReference type="ARBA" id="ARBA00022475"/>
    </source>
</evidence>
<feature type="transmembrane region" description="Helical" evidence="7">
    <location>
        <begin position="97"/>
        <end position="120"/>
    </location>
</feature>
<dbReference type="SUPFAM" id="SSF103473">
    <property type="entry name" value="MFS general substrate transporter"/>
    <property type="match status" value="1"/>
</dbReference>
<dbReference type="AlphaFoldDB" id="A0A1H0KEN6"/>
<evidence type="ECO:0000313" key="9">
    <source>
        <dbReference type="EMBL" id="SDO54280.1"/>
    </source>
</evidence>
<feature type="transmembrane region" description="Helical" evidence="7">
    <location>
        <begin position="296"/>
        <end position="317"/>
    </location>
</feature>
<dbReference type="PANTHER" id="PTHR23517:SF2">
    <property type="entry name" value="MULTIDRUG RESISTANCE PROTEIN MDTH"/>
    <property type="match status" value="1"/>
</dbReference>
<feature type="transmembrane region" description="Helical" evidence="7">
    <location>
        <begin position="357"/>
        <end position="377"/>
    </location>
</feature>
<evidence type="ECO:0000259" key="8">
    <source>
        <dbReference type="PROSITE" id="PS50850"/>
    </source>
</evidence>
<feature type="transmembrane region" description="Helical" evidence="7">
    <location>
        <begin position="132"/>
        <end position="156"/>
    </location>
</feature>
<keyword evidence="4 7" id="KW-0812">Transmembrane</keyword>
<organism evidence="9 10">
    <name type="scientific">Actinokineospora alba</name>
    <dbReference type="NCBI Taxonomy" id="504798"/>
    <lineage>
        <taxon>Bacteria</taxon>
        <taxon>Bacillati</taxon>
        <taxon>Actinomycetota</taxon>
        <taxon>Actinomycetes</taxon>
        <taxon>Pseudonocardiales</taxon>
        <taxon>Pseudonocardiaceae</taxon>
        <taxon>Actinokineospora</taxon>
    </lineage>
</organism>
<keyword evidence="2" id="KW-0813">Transport</keyword>
<feature type="transmembrane region" description="Helical" evidence="7">
    <location>
        <begin position="329"/>
        <end position="351"/>
    </location>
</feature>
<name>A0A1H0KEN6_9PSEU</name>
<evidence type="ECO:0000256" key="4">
    <source>
        <dbReference type="ARBA" id="ARBA00022692"/>
    </source>
</evidence>
<keyword evidence="10" id="KW-1185">Reference proteome</keyword>
<sequence>MRRFPLSVRLLLINQFGVNTGFYLLIPYLATHLTDDLGMSVAMVGIVLGVRTLSQQGMFLVGGSASDRLGPRRVIISGCALRTLGFGMFAAGESLAILLAASVLSGLAGALFNPAVRAYIAVEADDKAGAFALFNVFAQAGALLGPVLGSVLLLWGDFRVSALVAAGIFALLTIAQAMVLPARAVQPHDGTVIGDWRECLANRRFIAFTLALTGMFALQNQLYLVLPMEAKRATGSASSVAAVFLVSTVASLLFQVRITRLLSAKLARGRAIALGLALMGGGFVATALNLGVVGVLVATLALAFGVMITHPFVYELIPTFGRENLAGTYFGMFYLASGVVAAVGNAAIGWASEVSNTLASLVCVAIGLVCAGAVLVLHRRGALTKETVG</sequence>
<dbReference type="STRING" id="504798.SAMN05421871_102599"/>
<keyword evidence="3" id="KW-1003">Cell membrane</keyword>
<feature type="transmembrane region" description="Helical" evidence="7">
    <location>
        <begin position="238"/>
        <end position="259"/>
    </location>
</feature>
<dbReference type="InterPro" id="IPR036259">
    <property type="entry name" value="MFS_trans_sf"/>
</dbReference>
<feature type="transmembrane region" description="Helical" evidence="7">
    <location>
        <begin position="12"/>
        <end position="31"/>
    </location>
</feature>
<evidence type="ECO:0000256" key="5">
    <source>
        <dbReference type="ARBA" id="ARBA00022989"/>
    </source>
</evidence>
<keyword evidence="5 7" id="KW-1133">Transmembrane helix</keyword>
<dbReference type="Pfam" id="PF07690">
    <property type="entry name" value="MFS_1"/>
    <property type="match status" value="1"/>
</dbReference>
<dbReference type="RefSeq" id="WP_091372557.1">
    <property type="nucleotide sequence ID" value="NZ_FNDV01000002.1"/>
</dbReference>
<dbReference type="OrthoDB" id="3285778at2"/>
<dbReference type="PANTHER" id="PTHR23517">
    <property type="entry name" value="RESISTANCE PROTEIN MDTM, PUTATIVE-RELATED-RELATED"/>
    <property type="match status" value="1"/>
</dbReference>
<keyword evidence="6 7" id="KW-0472">Membrane</keyword>
<evidence type="ECO:0000256" key="1">
    <source>
        <dbReference type="ARBA" id="ARBA00004651"/>
    </source>
</evidence>
<accession>A0A1H0KEN6</accession>
<reference evidence="10" key="1">
    <citation type="submission" date="2016-10" db="EMBL/GenBank/DDBJ databases">
        <authorList>
            <person name="Varghese N."/>
            <person name="Submissions S."/>
        </authorList>
    </citation>
    <scope>NUCLEOTIDE SEQUENCE [LARGE SCALE GENOMIC DNA]</scope>
    <source>
        <strain evidence="10">IBRC-M 10655</strain>
    </source>
</reference>
<feature type="transmembrane region" description="Helical" evidence="7">
    <location>
        <begin position="205"/>
        <end position="226"/>
    </location>
</feature>
<evidence type="ECO:0000256" key="7">
    <source>
        <dbReference type="SAM" id="Phobius"/>
    </source>
</evidence>
<evidence type="ECO:0000313" key="10">
    <source>
        <dbReference type="Proteomes" id="UP000199651"/>
    </source>
</evidence>
<evidence type="ECO:0000256" key="2">
    <source>
        <dbReference type="ARBA" id="ARBA00022448"/>
    </source>
</evidence>
<feature type="transmembrane region" description="Helical" evidence="7">
    <location>
        <begin position="162"/>
        <end position="184"/>
    </location>
</feature>
<dbReference type="Gene3D" id="1.20.1250.20">
    <property type="entry name" value="MFS general substrate transporter like domains"/>
    <property type="match status" value="1"/>
</dbReference>
<proteinExistence type="predicted"/>
<feature type="transmembrane region" description="Helical" evidence="7">
    <location>
        <begin position="271"/>
        <end position="290"/>
    </location>
</feature>
<evidence type="ECO:0000256" key="6">
    <source>
        <dbReference type="ARBA" id="ARBA00023136"/>
    </source>
</evidence>
<dbReference type="GO" id="GO:0022857">
    <property type="term" value="F:transmembrane transporter activity"/>
    <property type="evidence" value="ECO:0007669"/>
    <property type="project" value="InterPro"/>
</dbReference>
<dbReference type="InterPro" id="IPR020846">
    <property type="entry name" value="MFS_dom"/>
</dbReference>
<feature type="domain" description="Major facilitator superfamily (MFS) profile" evidence="8">
    <location>
        <begin position="7"/>
        <end position="382"/>
    </location>
</feature>
<dbReference type="PROSITE" id="PS50850">
    <property type="entry name" value="MFS"/>
    <property type="match status" value="1"/>
</dbReference>
<dbReference type="InterPro" id="IPR011701">
    <property type="entry name" value="MFS"/>
</dbReference>
<dbReference type="GO" id="GO:0005886">
    <property type="term" value="C:plasma membrane"/>
    <property type="evidence" value="ECO:0007669"/>
    <property type="project" value="UniProtKB-SubCell"/>
</dbReference>
<comment type="subcellular location">
    <subcellularLocation>
        <location evidence="1">Cell membrane</location>
        <topology evidence="1">Multi-pass membrane protein</topology>
    </subcellularLocation>
</comment>
<protein>
    <submittedName>
        <fullName evidence="9">Predicted arabinose efflux permease, MFS family</fullName>
    </submittedName>
</protein>